<feature type="signal peptide" evidence="1">
    <location>
        <begin position="1"/>
        <end position="23"/>
    </location>
</feature>
<evidence type="ECO:0000313" key="2">
    <source>
        <dbReference type="EMBL" id="CAG6606270.1"/>
    </source>
</evidence>
<dbReference type="Pfam" id="PF15868">
    <property type="entry name" value="MBF2"/>
    <property type="match status" value="1"/>
</dbReference>
<protein>
    <submittedName>
        <fullName evidence="2">Probable salivary secreted peptide</fullName>
    </submittedName>
</protein>
<dbReference type="EMBL" id="HBUF01002805">
    <property type="protein sequence ID" value="CAG6606270.1"/>
    <property type="molecule type" value="Transcribed_RNA"/>
</dbReference>
<keyword evidence="1" id="KW-0732">Signal</keyword>
<dbReference type="PANTHER" id="PTHR37685:SF1">
    <property type="entry name" value="GEO11136P1-RELATED"/>
    <property type="match status" value="1"/>
</dbReference>
<sequence>MYLATMLPVCICFLSLLITSTTAGSGLPKHLRRNSGEEILTSNENSDLVRSKNDDVRNYEKNLASYVHMDDEDLFESKDQDLVVGEWWWDDQEGSHNLTQGQKTDYDILLLSQYVYKPYRFLRIVEATLVHHPQAQYYYINYIEASDQHSDPSDAGYARIIAGGVGHRNVTLHFESKRNHGLKFLVEIWGHRAA</sequence>
<organism evidence="2">
    <name type="scientific">Cacopsylla melanoneura</name>
    <dbReference type="NCBI Taxonomy" id="428564"/>
    <lineage>
        <taxon>Eukaryota</taxon>
        <taxon>Metazoa</taxon>
        <taxon>Ecdysozoa</taxon>
        <taxon>Arthropoda</taxon>
        <taxon>Hexapoda</taxon>
        <taxon>Insecta</taxon>
        <taxon>Pterygota</taxon>
        <taxon>Neoptera</taxon>
        <taxon>Paraneoptera</taxon>
        <taxon>Hemiptera</taxon>
        <taxon>Sternorrhyncha</taxon>
        <taxon>Psylloidea</taxon>
        <taxon>Psyllidae</taxon>
        <taxon>Psyllinae</taxon>
        <taxon>Cacopsylla</taxon>
    </lineage>
</organism>
<feature type="chain" id="PRO_5034313316" evidence="1">
    <location>
        <begin position="24"/>
        <end position="194"/>
    </location>
</feature>
<proteinExistence type="predicted"/>
<evidence type="ECO:0000256" key="1">
    <source>
        <dbReference type="SAM" id="SignalP"/>
    </source>
</evidence>
<accession>A0A8D8LB59</accession>
<dbReference type="PANTHER" id="PTHR37685">
    <property type="entry name" value="GEO11136P1-RELATED"/>
    <property type="match status" value="1"/>
</dbReference>
<dbReference type="AlphaFoldDB" id="A0A8D8LB59"/>
<dbReference type="InterPro" id="IPR031734">
    <property type="entry name" value="MBF2"/>
</dbReference>
<name>A0A8D8LB59_9HEMI</name>
<reference evidence="2" key="1">
    <citation type="submission" date="2021-05" db="EMBL/GenBank/DDBJ databases">
        <authorList>
            <person name="Alioto T."/>
            <person name="Alioto T."/>
            <person name="Gomez Garrido J."/>
        </authorList>
    </citation>
    <scope>NUCLEOTIDE SEQUENCE</scope>
</reference>